<protein>
    <submittedName>
        <fullName evidence="10">L,D-transpeptidase catalytic domain</fullName>
    </submittedName>
</protein>
<keyword evidence="5 7" id="KW-0573">Peptidoglycan synthesis</keyword>
<dbReference type="InterPro" id="IPR050979">
    <property type="entry name" value="LD-transpeptidase"/>
</dbReference>
<feature type="chain" id="PRO_5013381874" evidence="8">
    <location>
        <begin position="27"/>
        <end position="156"/>
    </location>
</feature>
<evidence type="ECO:0000256" key="4">
    <source>
        <dbReference type="ARBA" id="ARBA00022960"/>
    </source>
</evidence>
<feature type="domain" description="L,D-TPase catalytic" evidence="9">
    <location>
        <begin position="36"/>
        <end position="155"/>
    </location>
</feature>
<keyword evidence="4 7" id="KW-0133">Cell shape</keyword>
<dbReference type="Gene3D" id="2.40.440.10">
    <property type="entry name" value="L,D-transpeptidase catalytic domain-like"/>
    <property type="match status" value="1"/>
</dbReference>
<evidence type="ECO:0000256" key="5">
    <source>
        <dbReference type="ARBA" id="ARBA00022984"/>
    </source>
</evidence>
<accession>A0A1M4UIZ2</accession>
<feature type="active site" description="Nucleophile" evidence="7">
    <location>
        <position position="127"/>
    </location>
</feature>
<sequence>MTVRFSFAAFTASAVVLAALAAPASANVLFPGPASVYAKVSIADQRMEVVIKRGDGKKETYSWKVSTGRKGFETPPGQFRPDYIDELHHSTKYENAPMPYSVFFNDGIAVHGTTELKRLGSPASHGCVRLDPQNAQVFFRAVADIGMQRTAIIVEK</sequence>
<dbReference type="GO" id="GO:0005576">
    <property type="term" value="C:extracellular region"/>
    <property type="evidence" value="ECO:0007669"/>
    <property type="project" value="TreeGrafter"/>
</dbReference>
<feature type="active site" description="Proton donor/acceptor" evidence="7">
    <location>
        <position position="111"/>
    </location>
</feature>
<gene>
    <name evidence="10" type="ORF">SAMN02745157_0456</name>
</gene>
<organism evidence="10 11">
    <name type="scientific">Kaistia soli DSM 19436</name>
    <dbReference type="NCBI Taxonomy" id="1122133"/>
    <lineage>
        <taxon>Bacteria</taxon>
        <taxon>Pseudomonadati</taxon>
        <taxon>Pseudomonadota</taxon>
        <taxon>Alphaproteobacteria</taxon>
        <taxon>Hyphomicrobiales</taxon>
        <taxon>Kaistiaceae</taxon>
        <taxon>Kaistia</taxon>
    </lineage>
</organism>
<dbReference type="Proteomes" id="UP000184485">
    <property type="component" value="Unassembled WGS sequence"/>
</dbReference>
<keyword evidence="3" id="KW-0808">Transferase</keyword>
<evidence type="ECO:0000313" key="11">
    <source>
        <dbReference type="Proteomes" id="UP000184485"/>
    </source>
</evidence>
<dbReference type="GO" id="GO:0018104">
    <property type="term" value="P:peptidoglycan-protein cross-linking"/>
    <property type="evidence" value="ECO:0007669"/>
    <property type="project" value="TreeGrafter"/>
</dbReference>
<keyword evidence="8" id="KW-0732">Signal</keyword>
<evidence type="ECO:0000313" key="10">
    <source>
        <dbReference type="EMBL" id="SHE56530.1"/>
    </source>
</evidence>
<dbReference type="SUPFAM" id="SSF141523">
    <property type="entry name" value="L,D-transpeptidase catalytic domain-like"/>
    <property type="match status" value="1"/>
</dbReference>
<evidence type="ECO:0000259" key="9">
    <source>
        <dbReference type="PROSITE" id="PS52029"/>
    </source>
</evidence>
<comment type="pathway">
    <text evidence="1 7">Cell wall biogenesis; peptidoglycan biosynthesis.</text>
</comment>
<reference evidence="10 11" key="1">
    <citation type="submission" date="2016-11" db="EMBL/GenBank/DDBJ databases">
        <authorList>
            <person name="Jaros S."/>
            <person name="Januszkiewicz K."/>
            <person name="Wedrychowicz H."/>
        </authorList>
    </citation>
    <scope>NUCLEOTIDE SEQUENCE [LARGE SCALE GENOMIC DNA]</scope>
    <source>
        <strain evidence="10 11">DSM 19436</strain>
    </source>
</reference>
<dbReference type="GO" id="GO:0008360">
    <property type="term" value="P:regulation of cell shape"/>
    <property type="evidence" value="ECO:0007669"/>
    <property type="project" value="UniProtKB-UniRule"/>
</dbReference>
<evidence type="ECO:0000256" key="6">
    <source>
        <dbReference type="ARBA" id="ARBA00023316"/>
    </source>
</evidence>
<evidence type="ECO:0000256" key="8">
    <source>
        <dbReference type="SAM" id="SignalP"/>
    </source>
</evidence>
<evidence type="ECO:0000256" key="3">
    <source>
        <dbReference type="ARBA" id="ARBA00022679"/>
    </source>
</evidence>
<keyword evidence="11" id="KW-1185">Reference proteome</keyword>
<dbReference type="CDD" id="cd16913">
    <property type="entry name" value="YkuD_like"/>
    <property type="match status" value="1"/>
</dbReference>
<dbReference type="PANTHER" id="PTHR30582:SF2">
    <property type="entry name" value="L,D-TRANSPEPTIDASE YCIB-RELATED"/>
    <property type="match status" value="1"/>
</dbReference>
<dbReference type="GO" id="GO:0016740">
    <property type="term" value="F:transferase activity"/>
    <property type="evidence" value="ECO:0007669"/>
    <property type="project" value="UniProtKB-KW"/>
</dbReference>
<dbReference type="AlphaFoldDB" id="A0A1M4UIZ2"/>
<dbReference type="PROSITE" id="PS52029">
    <property type="entry name" value="LD_TPASE"/>
    <property type="match status" value="1"/>
</dbReference>
<evidence type="ECO:0000256" key="2">
    <source>
        <dbReference type="ARBA" id="ARBA00005992"/>
    </source>
</evidence>
<dbReference type="Pfam" id="PF03734">
    <property type="entry name" value="YkuD"/>
    <property type="match status" value="1"/>
</dbReference>
<dbReference type="GO" id="GO:0071972">
    <property type="term" value="F:peptidoglycan L,D-transpeptidase activity"/>
    <property type="evidence" value="ECO:0007669"/>
    <property type="project" value="TreeGrafter"/>
</dbReference>
<feature type="signal peptide" evidence="8">
    <location>
        <begin position="1"/>
        <end position="26"/>
    </location>
</feature>
<dbReference type="OrthoDB" id="463216at2"/>
<evidence type="ECO:0000256" key="1">
    <source>
        <dbReference type="ARBA" id="ARBA00004752"/>
    </source>
</evidence>
<name>A0A1M4UIZ2_9HYPH</name>
<keyword evidence="6 7" id="KW-0961">Cell wall biogenesis/degradation</keyword>
<dbReference type="RefSeq" id="WP_073052651.1">
    <property type="nucleotide sequence ID" value="NZ_FQUP01000001.1"/>
</dbReference>
<dbReference type="STRING" id="1122133.SAMN02745157_0456"/>
<dbReference type="InterPro" id="IPR005490">
    <property type="entry name" value="LD_TPept_cat_dom"/>
</dbReference>
<dbReference type="PANTHER" id="PTHR30582">
    <property type="entry name" value="L,D-TRANSPEPTIDASE"/>
    <property type="match status" value="1"/>
</dbReference>
<dbReference type="EMBL" id="FQUP01000001">
    <property type="protein sequence ID" value="SHE56530.1"/>
    <property type="molecule type" value="Genomic_DNA"/>
</dbReference>
<dbReference type="UniPathway" id="UPA00219"/>
<comment type="similarity">
    <text evidence="2">Belongs to the YkuD family.</text>
</comment>
<evidence type="ECO:0000256" key="7">
    <source>
        <dbReference type="PROSITE-ProRule" id="PRU01373"/>
    </source>
</evidence>
<dbReference type="GO" id="GO:0071555">
    <property type="term" value="P:cell wall organization"/>
    <property type="evidence" value="ECO:0007669"/>
    <property type="project" value="UniProtKB-UniRule"/>
</dbReference>
<proteinExistence type="inferred from homology"/>
<dbReference type="InterPro" id="IPR038063">
    <property type="entry name" value="Transpep_catalytic_dom"/>
</dbReference>